<dbReference type="Proteomes" id="UP000237749">
    <property type="component" value="Unassembled WGS sequence"/>
</dbReference>
<dbReference type="InterPro" id="IPR000825">
    <property type="entry name" value="SUF_FeS_clus_asmbl_SufBD_core"/>
</dbReference>
<dbReference type="Pfam" id="PF01458">
    <property type="entry name" value="SUFBD_core"/>
    <property type="match status" value="1"/>
</dbReference>
<accession>A0A2S6HW58</accession>
<evidence type="ECO:0000313" key="3">
    <source>
        <dbReference type="Proteomes" id="UP000237749"/>
    </source>
</evidence>
<dbReference type="PANTHER" id="PTHR43575:SF1">
    <property type="entry name" value="PROTEIN ABCI7, CHLOROPLASTIC"/>
    <property type="match status" value="1"/>
</dbReference>
<dbReference type="PANTHER" id="PTHR43575">
    <property type="entry name" value="PROTEIN ABCI7, CHLOROPLASTIC"/>
    <property type="match status" value="1"/>
</dbReference>
<protein>
    <submittedName>
        <fullName evidence="2">Iron-regulated ABC transporter permease protein SufD</fullName>
    </submittedName>
</protein>
<dbReference type="OrthoDB" id="9768262at2"/>
<name>A0A2S6HW58_9FIRM</name>
<dbReference type="SUPFAM" id="SSF101960">
    <property type="entry name" value="Stabilizer of iron transporter SufD"/>
    <property type="match status" value="1"/>
</dbReference>
<dbReference type="InterPro" id="IPR037284">
    <property type="entry name" value="SUF_FeS_clus_asmbl_SufBD_sf"/>
</dbReference>
<dbReference type="InterPro" id="IPR055346">
    <property type="entry name" value="Fe-S_cluster_assembly_SufBD"/>
</dbReference>
<dbReference type="AlphaFoldDB" id="A0A2S6HW58"/>
<dbReference type="RefSeq" id="WP_104436225.1">
    <property type="nucleotide sequence ID" value="NZ_PTJA01000003.1"/>
</dbReference>
<reference evidence="2 3" key="1">
    <citation type="submission" date="2018-02" db="EMBL/GenBank/DDBJ databases">
        <title>Genomic Encyclopedia of Archaeal and Bacterial Type Strains, Phase II (KMG-II): from individual species to whole genera.</title>
        <authorList>
            <person name="Goeker M."/>
        </authorList>
    </citation>
    <scope>NUCLEOTIDE SEQUENCE [LARGE SCALE GENOMIC DNA]</scope>
    <source>
        <strain evidence="2 3">DSM 3808</strain>
    </source>
</reference>
<sequence>MNTQINRLPVPTWNRTGVNWLDKKALPPDREYSQGDHLPYDGVLPHGISLMDRIPEEIAAIPSGMGEWMDEFILSRADKTCYLLAEGPAGEPVIITQTLDLTHPVIRAHYAINAKPGSNITVIQINRGDAKDGVLGSLTQIDAQENSVVRLISVQLLGRNSQSFDSVGARIGKGARVELVRAVLGGKTAACGSLAHLEGQGGGYQQDTAYFTDKEQIYDFNDIARHAGRETESEMHTAGVLAGSSSKILRGTIDFKAGCAHSVGHENETVLLLSPSARNRTVPLILCGEEAVEGQHAASLGQFDEKHLYYLCSRGLSLMEAKRMLVEARFMPVLHKITPDDLRMEILNVIERRLDEHETDS</sequence>
<proteinExistence type="predicted"/>
<organism evidence="2 3">
    <name type="scientific">Lacrimispora xylanisolvens</name>
    <dbReference type="NCBI Taxonomy" id="384636"/>
    <lineage>
        <taxon>Bacteria</taxon>
        <taxon>Bacillati</taxon>
        <taxon>Bacillota</taxon>
        <taxon>Clostridia</taxon>
        <taxon>Lachnospirales</taxon>
        <taxon>Lachnospiraceae</taxon>
        <taxon>Lacrimispora</taxon>
    </lineage>
</organism>
<keyword evidence="3" id="KW-1185">Reference proteome</keyword>
<evidence type="ECO:0000313" key="2">
    <source>
        <dbReference type="EMBL" id="PPK82179.1"/>
    </source>
</evidence>
<comment type="caution">
    <text evidence="2">The sequence shown here is derived from an EMBL/GenBank/DDBJ whole genome shotgun (WGS) entry which is preliminary data.</text>
</comment>
<dbReference type="GO" id="GO:0016226">
    <property type="term" value="P:iron-sulfur cluster assembly"/>
    <property type="evidence" value="ECO:0007669"/>
    <property type="project" value="InterPro"/>
</dbReference>
<gene>
    <name evidence="2" type="ORF">BXY41_103394</name>
</gene>
<feature type="domain" description="SUF system FeS cluster assembly SufBD core" evidence="1">
    <location>
        <begin position="107"/>
        <end position="328"/>
    </location>
</feature>
<dbReference type="EMBL" id="PTJA01000003">
    <property type="protein sequence ID" value="PPK82179.1"/>
    <property type="molecule type" value="Genomic_DNA"/>
</dbReference>
<evidence type="ECO:0000259" key="1">
    <source>
        <dbReference type="Pfam" id="PF01458"/>
    </source>
</evidence>